<organism evidence="2 3">
    <name type="scientific">Bifidobacterium thermophilum</name>
    <dbReference type="NCBI Taxonomy" id="33905"/>
    <lineage>
        <taxon>Bacteria</taxon>
        <taxon>Bacillati</taxon>
        <taxon>Actinomycetota</taxon>
        <taxon>Actinomycetes</taxon>
        <taxon>Bifidobacteriales</taxon>
        <taxon>Bifidobacteriaceae</taxon>
        <taxon>Bifidobacterium</taxon>
    </lineage>
</organism>
<comment type="caution">
    <text evidence="2">The sequence shown here is derived from an EMBL/GenBank/DDBJ whole genome shotgun (WGS) entry which is preliminary data.</text>
</comment>
<accession>A0A2N3QML5</accession>
<protein>
    <submittedName>
        <fullName evidence="2">Uncharacterized protein</fullName>
    </submittedName>
</protein>
<reference evidence="2 3" key="1">
    <citation type="submission" date="2017-10" db="EMBL/GenBank/DDBJ databases">
        <title>Bifidobacterium genomics.</title>
        <authorList>
            <person name="Lugli G.A."/>
            <person name="Milani C."/>
            <person name="Mancabelli L."/>
        </authorList>
    </citation>
    <scope>NUCLEOTIDE SEQUENCE [LARGE SCALE GENOMIC DNA]</scope>
    <source>
        <strain evidence="2 3">1542B</strain>
    </source>
</reference>
<gene>
    <name evidence="2" type="ORF">CQR47_0750</name>
</gene>
<dbReference type="Proteomes" id="UP000233727">
    <property type="component" value="Unassembled WGS sequence"/>
</dbReference>
<evidence type="ECO:0000313" key="3">
    <source>
        <dbReference type="Proteomes" id="UP000233727"/>
    </source>
</evidence>
<dbReference type="AlphaFoldDB" id="A0A2N3QML5"/>
<proteinExistence type="predicted"/>
<evidence type="ECO:0000256" key="1">
    <source>
        <dbReference type="SAM" id="MobiDB-lite"/>
    </source>
</evidence>
<dbReference type="EMBL" id="PCGY01000011">
    <property type="protein sequence ID" value="PKU92900.1"/>
    <property type="molecule type" value="Genomic_DNA"/>
</dbReference>
<name>A0A2N3QML5_9BIFI</name>
<feature type="region of interest" description="Disordered" evidence="1">
    <location>
        <begin position="1"/>
        <end position="39"/>
    </location>
</feature>
<sequence length="313" mass="34159">MTPQNITDPDAMSGCPSPDTHAGSRGEHHAAVSTGIPFEPSDTAVIPSGDVMLPPIKVDSCPCWHRILAEPEGTPMRYAQLAHDIDHAGRIHAPLDGEHDSGFLPGIEICKLEHEVDTGLQDLVAGFLIEAAGSGIRRGTDNEISMMLCGPSVHEPFDLQTDTPTPILGDDDDPLEPCHLIAKGLHCLVQHRMRHPLRQQDTIQAVGLVFGWRDQSGAYEAVAGDRPYKRAPETAVHVRTRLWDRGIRYVLELLGQQAERPIYLNIRCHRADNDPADATRPGHEGRAAILLLNSGLTPADTLTGRFHTITSLQ</sequence>
<evidence type="ECO:0000313" key="2">
    <source>
        <dbReference type="EMBL" id="PKU92900.1"/>
    </source>
</evidence>